<evidence type="ECO:0000313" key="2">
    <source>
        <dbReference type="EMBL" id="BBD73145.1"/>
    </source>
</evidence>
<dbReference type="EMBL" id="BMQS01000017">
    <property type="protein sequence ID" value="GGU00492.1"/>
    <property type="molecule type" value="Genomic_DNA"/>
</dbReference>
<dbReference type="Proteomes" id="UP000276741">
    <property type="component" value="Chromosome"/>
</dbReference>
<dbReference type="Proteomes" id="UP000616143">
    <property type="component" value="Unassembled WGS sequence"/>
</dbReference>
<organism evidence="2 4">
    <name type="scientific">Sulfodiicoccus acidiphilus</name>
    <dbReference type="NCBI Taxonomy" id="1670455"/>
    <lineage>
        <taxon>Archaea</taxon>
        <taxon>Thermoproteota</taxon>
        <taxon>Thermoprotei</taxon>
        <taxon>Sulfolobales</taxon>
        <taxon>Sulfolobaceae</taxon>
        <taxon>Sulfodiicoccus</taxon>
    </lineage>
</organism>
<reference evidence="4" key="2">
    <citation type="submission" date="2018-04" db="EMBL/GenBank/DDBJ databases">
        <title>Complete genome sequence of Sulfodiicoccus acidiphilus strain HS-1.</title>
        <authorList>
            <person name="Sakai H.D."/>
            <person name="Kurosawa N."/>
        </authorList>
    </citation>
    <scope>NUCLEOTIDE SEQUENCE [LARGE SCALE GENOMIC DNA]</scope>
    <source>
        <strain evidence="4">HS-1</strain>
    </source>
</reference>
<keyword evidence="1" id="KW-1133">Transmembrane helix</keyword>
<protein>
    <submittedName>
        <fullName evidence="2">Uncharacterized protein</fullName>
    </submittedName>
</protein>
<name>A0A348B4P3_9CREN</name>
<sequence>MRGELGRIDLRSGKVEGEVERAEELASLLKEDCQVGEREAIELGFRKLNGFVILGEKRSIAFAKNVAVIVDNSFVTWDELFVHYGLDRTYLTVGAVLTGLSLMLFYLALGTSLLDYFAPEPRLYTPILMLLLGLTFLGISKSRPKYRFSS</sequence>
<feature type="transmembrane region" description="Helical" evidence="1">
    <location>
        <begin position="121"/>
        <end position="139"/>
    </location>
</feature>
<reference evidence="3" key="4">
    <citation type="submission" date="2020-09" db="EMBL/GenBank/DDBJ databases">
        <authorList>
            <person name="Sun Q."/>
            <person name="Ohkuma M."/>
        </authorList>
    </citation>
    <scope>NUCLEOTIDE SEQUENCE</scope>
    <source>
        <strain evidence="3">JCM 31740</strain>
    </source>
</reference>
<keyword evidence="1" id="KW-0812">Transmembrane</keyword>
<keyword evidence="4" id="KW-1185">Reference proteome</keyword>
<dbReference type="GeneID" id="38667040"/>
<reference evidence="3" key="1">
    <citation type="journal article" date="2014" name="Int. J. Syst. Evol. Microbiol.">
        <title>Complete genome sequence of Corynebacterium casei LMG S-19264T (=DSM 44701T), isolated from a smear-ripened cheese.</title>
        <authorList>
            <consortium name="US DOE Joint Genome Institute (JGI-PGF)"/>
            <person name="Walter F."/>
            <person name="Albersmeier A."/>
            <person name="Kalinowski J."/>
            <person name="Ruckert C."/>
        </authorList>
    </citation>
    <scope>NUCLEOTIDE SEQUENCE</scope>
    <source>
        <strain evidence="3">JCM 31740</strain>
    </source>
</reference>
<dbReference type="EMBL" id="AP018553">
    <property type="protein sequence ID" value="BBD73145.1"/>
    <property type="molecule type" value="Genomic_DNA"/>
</dbReference>
<dbReference type="AlphaFoldDB" id="A0A348B4P3"/>
<evidence type="ECO:0000313" key="3">
    <source>
        <dbReference type="EMBL" id="GGU00492.1"/>
    </source>
</evidence>
<evidence type="ECO:0000313" key="4">
    <source>
        <dbReference type="Proteomes" id="UP000276741"/>
    </source>
</evidence>
<proteinExistence type="predicted"/>
<gene>
    <name evidence="3" type="ORF">GCM10007116_17150</name>
    <name evidence="2" type="ORF">HS1genome_1534</name>
</gene>
<reference evidence="2" key="3">
    <citation type="journal article" date="2019" name="BMC Res. Notes">
        <title>Complete genome sequence of the Sulfodiicoccus acidiphilus strain HS-1T, the first crenarchaeon that lacks polB3, isolated from an acidic hot spring in Ohwaku-dani, Hakone, Japan.</title>
        <authorList>
            <person name="Sakai H.D."/>
            <person name="Kurosawa N."/>
        </authorList>
    </citation>
    <scope>NUCLEOTIDE SEQUENCE</scope>
    <source>
        <strain evidence="2">HS-1</strain>
    </source>
</reference>
<keyword evidence="1" id="KW-0472">Membrane</keyword>
<dbReference type="OrthoDB" id="43780at2157"/>
<dbReference type="KEGG" id="sacd:HS1genome_1534"/>
<feature type="transmembrane region" description="Helical" evidence="1">
    <location>
        <begin position="90"/>
        <end position="109"/>
    </location>
</feature>
<accession>A0A348B4P3</accession>
<evidence type="ECO:0000256" key="1">
    <source>
        <dbReference type="SAM" id="Phobius"/>
    </source>
</evidence>
<dbReference type="RefSeq" id="WP_126450290.1">
    <property type="nucleotide sequence ID" value="NZ_AP018553.1"/>
</dbReference>